<comment type="caution">
    <text evidence="2">The sequence shown here is derived from an EMBL/GenBank/DDBJ whole genome shotgun (WGS) entry which is preliminary data.</text>
</comment>
<name>A0A6A3NMI7_9STRA</name>
<evidence type="ECO:0000313" key="3">
    <source>
        <dbReference type="Proteomes" id="UP000435112"/>
    </source>
</evidence>
<dbReference type="EMBL" id="QXFU01000119">
    <property type="protein sequence ID" value="KAE9043564.1"/>
    <property type="molecule type" value="Genomic_DNA"/>
</dbReference>
<evidence type="ECO:0000313" key="2">
    <source>
        <dbReference type="EMBL" id="KAE9043564.1"/>
    </source>
</evidence>
<feature type="region of interest" description="Disordered" evidence="1">
    <location>
        <begin position="22"/>
        <end position="46"/>
    </location>
</feature>
<organism evidence="2 3">
    <name type="scientific">Phytophthora rubi</name>
    <dbReference type="NCBI Taxonomy" id="129364"/>
    <lineage>
        <taxon>Eukaryota</taxon>
        <taxon>Sar</taxon>
        <taxon>Stramenopiles</taxon>
        <taxon>Oomycota</taxon>
        <taxon>Peronosporomycetes</taxon>
        <taxon>Peronosporales</taxon>
        <taxon>Peronosporaceae</taxon>
        <taxon>Phytophthora</taxon>
    </lineage>
</organism>
<protein>
    <submittedName>
        <fullName evidence="2">Uncharacterized protein</fullName>
    </submittedName>
</protein>
<accession>A0A6A3NMI7</accession>
<sequence>MRGSALSLAARRFLEGFASDEEAAGGGLDSTASRPRALAAVERGTN</sequence>
<dbReference type="AlphaFoldDB" id="A0A6A3NMI7"/>
<dbReference type="Proteomes" id="UP000435112">
    <property type="component" value="Unassembled WGS sequence"/>
</dbReference>
<evidence type="ECO:0000256" key="1">
    <source>
        <dbReference type="SAM" id="MobiDB-lite"/>
    </source>
</evidence>
<reference evidence="2 3" key="1">
    <citation type="submission" date="2018-09" db="EMBL/GenBank/DDBJ databases">
        <title>Genomic investigation of the strawberry pathogen Phytophthora fragariae indicates pathogenicity is determined by transcriptional variation in three key races.</title>
        <authorList>
            <person name="Adams T.M."/>
            <person name="Armitage A.D."/>
            <person name="Sobczyk M.K."/>
            <person name="Bates H.J."/>
            <person name="Dunwell J.M."/>
            <person name="Nellist C.F."/>
            <person name="Harrison R.J."/>
        </authorList>
    </citation>
    <scope>NUCLEOTIDE SEQUENCE [LARGE SCALE GENOMIC DNA]</scope>
    <source>
        <strain evidence="2 3">SCRP324</strain>
    </source>
</reference>
<proteinExistence type="predicted"/>
<gene>
    <name evidence="2" type="ORF">PR002_g3268</name>
</gene>